<dbReference type="AlphaFoldDB" id="A0A6V7S5L6"/>
<name>A0A6V7S5L6_PLAVN</name>
<feature type="region of interest" description="Disordered" evidence="1">
    <location>
        <begin position="253"/>
        <end position="480"/>
    </location>
</feature>
<feature type="compositionally biased region" description="Polar residues" evidence="1">
    <location>
        <begin position="370"/>
        <end position="381"/>
    </location>
</feature>
<feature type="compositionally biased region" description="Gly residues" evidence="1">
    <location>
        <begin position="285"/>
        <end position="301"/>
    </location>
</feature>
<gene>
    <name evidence="3" type="ORF">PVBDA_1000010</name>
</gene>
<dbReference type="Pfam" id="PF06022">
    <property type="entry name" value="Cir_Bir_Yir"/>
    <property type="match status" value="1"/>
</dbReference>
<feature type="compositionally biased region" description="Polar residues" evidence="1">
    <location>
        <begin position="554"/>
        <end position="572"/>
    </location>
</feature>
<feature type="compositionally biased region" description="Gly residues" evidence="1">
    <location>
        <begin position="451"/>
        <end position="460"/>
    </location>
</feature>
<dbReference type="InterPro" id="IPR006477">
    <property type="entry name" value="Yir_bir_cir"/>
</dbReference>
<dbReference type="Proteomes" id="UP000515550">
    <property type="component" value="Chromosome PVBDA_10"/>
</dbReference>
<reference evidence="3 4" key="1">
    <citation type="submission" date="2020-08" db="EMBL/GenBank/DDBJ databases">
        <authorList>
            <person name="Ramaprasad A."/>
        </authorList>
    </citation>
    <scope>NUCLEOTIDE SEQUENCE [LARGE SCALE GENOMIC DNA]</scope>
</reference>
<dbReference type="EMBL" id="LR865388">
    <property type="protein sequence ID" value="CAD2092891.1"/>
    <property type="molecule type" value="Genomic_DNA"/>
</dbReference>
<feature type="transmembrane region" description="Helical" evidence="2">
    <location>
        <begin position="690"/>
        <end position="711"/>
    </location>
</feature>
<feature type="compositionally biased region" description="Gly residues" evidence="1">
    <location>
        <begin position="405"/>
        <end position="420"/>
    </location>
</feature>
<dbReference type="VEuPathDB" id="PlasmoDB:PVBDA_1000010"/>
<keyword evidence="2" id="KW-1133">Transmembrane helix</keyword>
<feature type="compositionally biased region" description="Pro residues" evidence="1">
    <location>
        <begin position="596"/>
        <end position="613"/>
    </location>
</feature>
<feature type="compositionally biased region" description="Gly residues" evidence="1">
    <location>
        <begin position="430"/>
        <end position="440"/>
    </location>
</feature>
<feature type="region of interest" description="Disordered" evidence="1">
    <location>
        <begin position="554"/>
        <end position="666"/>
    </location>
</feature>
<feature type="compositionally biased region" description="Gly residues" evidence="1">
    <location>
        <begin position="344"/>
        <end position="354"/>
    </location>
</feature>
<evidence type="ECO:0000313" key="4">
    <source>
        <dbReference type="Proteomes" id="UP000515550"/>
    </source>
</evidence>
<feature type="transmembrane region" description="Helical" evidence="2">
    <location>
        <begin position="770"/>
        <end position="790"/>
    </location>
</feature>
<evidence type="ECO:0000256" key="2">
    <source>
        <dbReference type="SAM" id="Phobius"/>
    </source>
</evidence>
<keyword evidence="2" id="KW-0812">Transmembrane</keyword>
<proteinExistence type="predicted"/>
<evidence type="ECO:0000313" key="3">
    <source>
        <dbReference type="EMBL" id="CAD2092891.1"/>
    </source>
</evidence>
<evidence type="ECO:0000256" key="1">
    <source>
        <dbReference type="SAM" id="MobiDB-lite"/>
    </source>
</evidence>
<keyword evidence="2" id="KW-0472">Membrane</keyword>
<feature type="compositionally biased region" description="Low complexity" evidence="1">
    <location>
        <begin position="461"/>
        <end position="471"/>
    </location>
</feature>
<organism evidence="3 4">
    <name type="scientific">Plasmodium vinckei brucechwatti</name>
    <dbReference type="NCBI Taxonomy" id="119398"/>
    <lineage>
        <taxon>Eukaryota</taxon>
        <taxon>Sar</taxon>
        <taxon>Alveolata</taxon>
        <taxon>Apicomplexa</taxon>
        <taxon>Aconoidasida</taxon>
        <taxon>Haemosporida</taxon>
        <taxon>Plasmodiidae</taxon>
        <taxon>Plasmodium</taxon>
        <taxon>Plasmodium (Vinckeia)</taxon>
    </lineage>
</organism>
<feature type="compositionally biased region" description="Low complexity" evidence="1">
    <location>
        <begin position="441"/>
        <end position="450"/>
    </location>
</feature>
<accession>A0A6V7S5L6</accession>
<sequence length="799" mass="86801">MRRHRQLCNLLLEGDSYFAGNNVDMKKINKNTNIKAYCHNDECKTKENGINAVIVYIFKKFKNSILRTTHHNNYDEYLLMWISDKLLNMHKKGKGKNIKQGRMDATTLNQAYEYYLKNHKVKLDYWTLFNIKQGLKEANIWYMSEFYKLLNKICKIITEYNNNSAKNKQLFKYPADCSFQYKTLYLNISECKPYLDLLNKLKGIYDDFSSAIKKKSPNSKLATKLKKITLENGVELKAVRGFKTYDFSGPQCKFPKKKPASSKKTESSGPQASNQPTGVGNQSSGAGGQGGSGSGTGGGPGSEQIDQGSSDGGTKDTTSVQSGVPDGQISNGSQGGVNTSQQGTSGGSGHGTGNQGASSHQGGDTGSGSNGESPGTDTENGGSEGGLVNKVSEAGNSGNGKDLSKGGGGSDKGGSGGSDNGQGVKDSETGGSGSGAGGSNDGKSNADNGSSNGGTGGGSNDQGSNSGGLNDQGSNSDESSDLWQPIFKFVFNGMDKFNKASKFVNENHQKFKDAKDKINNAYNDVKDNLKNVYDKSSNYFNEFINNITKKFNQVNIPSKPGNSGNNLPQNNDKLQKSGDLPHFPPKNTSQDSPSQLPSPPPSPSDSPKGPSPNTPQQKQPPSQSQPTTQQNPQDDPSNQKKTGKTNLKLVKLSSPDHNLKNTRNGSEDCKPEITFMNTTLACCTSKQCSITGVSVILVLIPIILLIVYKYLSREWTKKSEKKNMKKVIKLVDGKRKTKIIISSSDRNKDLKPIINSVNRKKDPLLNIYKLMQADPIPFINLFFLLIFFVYKRKENFLEL</sequence>
<feature type="compositionally biased region" description="Low complexity" evidence="1">
    <location>
        <begin position="330"/>
        <end position="343"/>
    </location>
</feature>
<protein>
    <submittedName>
        <fullName evidence="3">PIR protein CIR protein</fullName>
    </submittedName>
</protein>
<feature type="compositionally biased region" description="Low complexity" evidence="1">
    <location>
        <begin position="614"/>
        <end position="636"/>
    </location>
</feature>